<dbReference type="CDD" id="cd04458">
    <property type="entry name" value="CSP_CDS"/>
    <property type="match status" value="1"/>
</dbReference>
<dbReference type="Gene3D" id="2.40.50.140">
    <property type="entry name" value="Nucleic acid-binding proteins"/>
    <property type="match status" value="3"/>
</dbReference>
<dbReference type="InterPro" id="IPR011129">
    <property type="entry name" value="CSD"/>
</dbReference>
<evidence type="ECO:0000256" key="6">
    <source>
        <dbReference type="SAM" id="MobiDB-lite"/>
    </source>
</evidence>
<comment type="similarity">
    <text evidence="5">Belongs to the UNR family.</text>
</comment>
<accession>A0AB34JN04</accession>
<dbReference type="PROSITE" id="PS00352">
    <property type="entry name" value="CSD_1"/>
    <property type="match status" value="1"/>
</dbReference>
<keyword evidence="2" id="KW-0963">Cytoplasm</keyword>
<name>A0AB34JN04_PRYPA</name>
<feature type="compositionally biased region" description="Polar residues" evidence="6">
    <location>
        <begin position="545"/>
        <end position="561"/>
    </location>
</feature>
<evidence type="ECO:0000256" key="2">
    <source>
        <dbReference type="ARBA" id="ARBA00022490"/>
    </source>
</evidence>
<comment type="subcellular location">
    <subcellularLocation>
        <location evidence="1">Cytoplasm</location>
    </subcellularLocation>
</comment>
<feature type="domain" description="CSD" evidence="7">
    <location>
        <begin position="186"/>
        <end position="249"/>
    </location>
</feature>
<comment type="caution">
    <text evidence="8">The sequence shown here is derived from an EMBL/GenBank/DDBJ whole genome shotgun (WGS) entry which is preliminary data.</text>
</comment>
<dbReference type="SUPFAM" id="SSF50249">
    <property type="entry name" value="Nucleic acid-binding proteins"/>
    <property type="match status" value="3"/>
</dbReference>
<feature type="compositionally biased region" description="Basic and acidic residues" evidence="6">
    <location>
        <begin position="60"/>
        <end position="81"/>
    </location>
</feature>
<reference evidence="8 9" key="1">
    <citation type="journal article" date="2024" name="Science">
        <title>Giant polyketide synthase enzymes in the biosynthesis of giant marine polyether toxins.</title>
        <authorList>
            <person name="Fallon T.R."/>
            <person name="Shende V.V."/>
            <person name="Wierzbicki I.H."/>
            <person name="Pendleton A.L."/>
            <person name="Watervoot N.F."/>
            <person name="Auber R.P."/>
            <person name="Gonzalez D.J."/>
            <person name="Wisecaver J.H."/>
            <person name="Moore B.S."/>
        </authorList>
    </citation>
    <scope>NUCLEOTIDE SEQUENCE [LARGE SCALE GENOMIC DNA]</scope>
    <source>
        <strain evidence="8 9">12B1</strain>
    </source>
</reference>
<keyword evidence="9" id="KW-1185">Reference proteome</keyword>
<sequence length="1046" mass="112539">MRAQGKGGEHAYCAAGFKEGSANHRNGSFRNDSCGDNGSSADRIYDGGQQNERGGRGRGARADARDRSRSHCQDKGFERGCNRSPDFTGSGERSFGNMRPSDVRVEGVIDKVSSYGGRISFGGSDTCPPEAIQFSERSASHNDNRLKEGDVVSFSVGEDVCGKGMKATGRMARNVTLVKSRGDRPRLEGMVSSIKDKFGFIRQPADPVDIFFHISAVPKGVDLKVGDEVEFCKVTDQRSKKEAATQLQLLPKGTVKFEVPLPERHLGVVVTALSAQAFAERRLETRADKLALGGAVRLSKENAATGSSVSQGRQLCAATAGDGASSVADGVDSISLKTLPCLAGAMDNGEEQDTSVAASTIGGAEAVSAASEDQEAVKLAALVESLPSSAVGMIKETERLGFGIDDVEETWRDEGLYIGDVVEFRVAAELSGAGRGATELRLVDAAWHKGFVVYTKDAYGFIRPETEPVGSSRQFFFPFSCLPASLDSRPRVGDEVKFRILSDGKGRDSRLSAGMVRPLPPGSIVCAWLLPEWWRATVKAHAPRRQQQGQHASRSGVTQDARSSVVLERLLREEDEPDGAPPPATRASVGEVVYTSNRTGPAHTGEEPNVVTGQPSGAAMAVIEKLWCGEGLPSQPLSFGPEQLCDRRRTLGDGDVVAVQLSVSEVSGHIQIARVRVLQEAEISKERGVVVVLKDNFGFLRCETREGQLFFHYAELEGVDRGRPPIRTGDEFEYELGVDERTGKACAQRLKAIARGTARFDDKLVEGRRGVVVRLNVEKGSGEILADELYEQAVCRVPFTRHAVLVPIRGYLPPPGGAVTFTLGRQRAKGLLVALDVRSVVQRGFVDRLLPSGKGLLRTTEPLLAPIAHEESLEQGDPVTKPEDWRASREAAVSLVEEAARSEACESSNLEAMAADEASSATLEATPLEAVAQELTAQAHASPSSSTGVALHTVIFFSNEVERETQLATGDEVDFVLGVHPKNGELSARDIHLIKEAPRAPERTEWIRREIDSSKLTRYSKGPDGTKGFTLGRGTHLPASKDSSAF</sequence>
<feature type="region of interest" description="Disordered" evidence="6">
    <location>
        <begin position="19"/>
        <end position="99"/>
    </location>
</feature>
<dbReference type="AlphaFoldDB" id="A0AB34JN04"/>
<keyword evidence="4" id="KW-0694">RNA-binding</keyword>
<dbReference type="InterPro" id="IPR002059">
    <property type="entry name" value="CSP_DNA-bd"/>
</dbReference>
<dbReference type="PANTHER" id="PTHR12913:SF1">
    <property type="entry name" value="COLD SHOCK DOMAIN-CONTAINING PROTEIN E1"/>
    <property type="match status" value="1"/>
</dbReference>
<dbReference type="InterPro" id="IPR019844">
    <property type="entry name" value="CSD_CS"/>
</dbReference>
<dbReference type="GO" id="GO:0003723">
    <property type="term" value="F:RNA binding"/>
    <property type="evidence" value="ECO:0007669"/>
    <property type="project" value="UniProtKB-KW"/>
</dbReference>
<evidence type="ECO:0000256" key="5">
    <source>
        <dbReference type="ARBA" id="ARBA00044751"/>
    </source>
</evidence>
<dbReference type="EMBL" id="JBGBPQ010000006">
    <property type="protein sequence ID" value="KAL1522776.1"/>
    <property type="molecule type" value="Genomic_DNA"/>
</dbReference>
<dbReference type="PROSITE" id="PS51857">
    <property type="entry name" value="CSD_2"/>
    <property type="match status" value="1"/>
</dbReference>
<evidence type="ECO:0000256" key="3">
    <source>
        <dbReference type="ARBA" id="ARBA00022737"/>
    </source>
</evidence>
<dbReference type="GO" id="GO:0005737">
    <property type="term" value="C:cytoplasm"/>
    <property type="evidence" value="ECO:0007669"/>
    <property type="project" value="UniProtKB-SubCell"/>
</dbReference>
<proteinExistence type="inferred from homology"/>
<protein>
    <recommendedName>
        <fullName evidence="7">CSD domain-containing protein</fullName>
    </recommendedName>
</protein>
<evidence type="ECO:0000256" key="4">
    <source>
        <dbReference type="ARBA" id="ARBA00022884"/>
    </source>
</evidence>
<evidence type="ECO:0000313" key="8">
    <source>
        <dbReference type="EMBL" id="KAL1522776.1"/>
    </source>
</evidence>
<dbReference type="Pfam" id="PF00313">
    <property type="entry name" value="CSD"/>
    <property type="match status" value="1"/>
</dbReference>
<evidence type="ECO:0000256" key="1">
    <source>
        <dbReference type="ARBA" id="ARBA00004496"/>
    </source>
</evidence>
<dbReference type="SMART" id="SM00357">
    <property type="entry name" value="CSP"/>
    <property type="match status" value="3"/>
</dbReference>
<evidence type="ECO:0000259" key="7">
    <source>
        <dbReference type="PROSITE" id="PS51857"/>
    </source>
</evidence>
<dbReference type="PANTHER" id="PTHR12913">
    <property type="entry name" value="UNR PROTEIN N-RAS UPSTREAM GENE PROTEIN"/>
    <property type="match status" value="1"/>
</dbReference>
<feature type="region of interest" description="Disordered" evidence="6">
    <location>
        <begin position="542"/>
        <end position="613"/>
    </location>
</feature>
<organism evidence="8 9">
    <name type="scientific">Prymnesium parvum</name>
    <name type="common">Toxic golden alga</name>
    <dbReference type="NCBI Taxonomy" id="97485"/>
    <lineage>
        <taxon>Eukaryota</taxon>
        <taxon>Haptista</taxon>
        <taxon>Haptophyta</taxon>
        <taxon>Prymnesiophyceae</taxon>
        <taxon>Prymnesiales</taxon>
        <taxon>Prymnesiaceae</taxon>
        <taxon>Prymnesium</taxon>
    </lineage>
</organism>
<keyword evidence="3" id="KW-0677">Repeat</keyword>
<evidence type="ECO:0000313" key="9">
    <source>
        <dbReference type="Proteomes" id="UP001515480"/>
    </source>
</evidence>
<feature type="compositionally biased region" description="Polar residues" evidence="6">
    <location>
        <begin position="23"/>
        <end position="40"/>
    </location>
</feature>
<gene>
    <name evidence="8" type="ORF">AB1Y20_017748</name>
</gene>
<dbReference type="InterPro" id="IPR012340">
    <property type="entry name" value="NA-bd_OB-fold"/>
</dbReference>
<feature type="region of interest" description="Disordered" evidence="6">
    <location>
        <begin position="1017"/>
        <end position="1046"/>
    </location>
</feature>
<dbReference type="Proteomes" id="UP001515480">
    <property type="component" value="Unassembled WGS sequence"/>
</dbReference>